<dbReference type="SFLD" id="SFLDG00358">
    <property type="entry name" value="Main_(cytGST)"/>
    <property type="match status" value="1"/>
</dbReference>
<dbReference type="GO" id="GO:0004364">
    <property type="term" value="F:glutathione transferase activity"/>
    <property type="evidence" value="ECO:0007669"/>
    <property type="project" value="UniProtKB-EC"/>
</dbReference>
<feature type="domain" description="GST N-terminal" evidence="1">
    <location>
        <begin position="1"/>
        <end position="81"/>
    </location>
</feature>
<dbReference type="Gene3D" id="3.40.30.10">
    <property type="entry name" value="Glutaredoxin"/>
    <property type="match status" value="1"/>
</dbReference>
<dbReference type="PANTHER" id="PTHR44051:SF8">
    <property type="entry name" value="GLUTATHIONE S-TRANSFERASE GSTA"/>
    <property type="match status" value="1"/>
</dbReference>
<dbReference type="SUPFAM" id="SSF52833">
    <property type="entry name" value="Thioredoxin-like"/>
    <property type="match status" value="1"/>
</dbReference>
<dbReference type="OrthoDB" id="8772754at2"/>
<sequence length="200" mass="22409">MKLYYSPGTCSLASSIALHEAGLPFELVLVDLKTHKTKAGEDMYAINSKGYVPILELDNGERLTEGAVILQYIADQVPGKRLMPEAGSMPRYRAMEWLNYIGTEVHKSYSPLFNASMPAEAKQFAIDKLSVRFKWVDAQLAGKQYLMGDAFCVADAYLFTVTRWAPGLNVPLDHFSNLNEYIDRVKARPAVQEALKAEKR</sequence>
<dbReference type="PROSITE" id="PS50404">
    <property type="entry name" value="GST_NTER"/>
    <property type="match status" value="1"/>
</dbReference>
<dbReference type="PROSITE" id="PS50405">
    <property type="entry name" value="GST_CTER"/>
    <property type="match status" value="1"/>
</dbReference>
<dbReference type="AlphaFoldDB" id="A0A433SBH8"/>
<protein>
    <submittedName>
        <fullName evidence="3">Glutathione S-transferase GST-6.0</fullName>
        <ecNumber evidence="3">2.5.1.18</ecNumber>
    </submittedName>
</protein>
<dbReference type="EMBL" id="PQSP01000006">
    <property type="protein sequence ID" value="RUS66085.1"/>
    <property type="molecule type" value="Genomic_DNA"/>
</dbReference>
<dbReference type="InterPro" id="IPR010987">
    <property type="entry name" value="Glutathione-S-Trfase_C-like"/>
</dbReference>
<dbReference type="Pfam" id="PF00043">
    <property type="entry name" value="GST_C"/>
    <property type="match status" value="1"/>
</dbReference>
<feature type="domain" description="GST C-terminal" evidence="2">
    <location>
        <begin position="87"/>
        <end position="200"/>
    </location>
</feature>
<accession>A0A433SBH8</accession>
<dbReference type="CDD" id="cd03057">
    <property type="entry name" value="GST_N_Beta"/>
    <property type="match status" value="1"/>
</dbReference>
<dbReference type="RefSeq" id="WP_126980355.1">
    <property type="nucleotide sequence ID" value="NZ_CAWUGC010000019.1"/>
</dbReference>
<name>A0A433SBH8_9BURK</name>
<evidence type="ECO:0000259" key="2">
    <source>
        <dbReference type="PROSITE" id="PS50405"/>
    </source>
</evidence>
<dbReference type="Gene3D" id="1.20.1050.10">
    <property type="match status" value="1"/>
</dbReference>
<evidence type="ECO:0000259" key="1">
    <source>
        <dbReference type="PROSITE" id="PS50404"/>
    </source>
</evidence>
<evidence type="ECO:0000313" key="4">
    <source>
        <dbReference type="Proteomes" id="UP000286947"/>
    </source>
</evidence>
<keyword evidence="4" id="KW-1185">Reference proteome</keyword>
<dbReference type="CDD" id="cd03188">
    <property type="entry name" value="GST_C_Beta"/>
    <property type="match status" value="1"/>
</dbReference>
<evidence type="ECO:0000313" key="3">
    <source>
        <dbReference type="EMBL" id="RUS66085.1"/>
    </source>
</evidence>
<dbReference type="InterPro" id="IPR036249">
    <property type="entry name" value="Thioredoxin-like_sf"/>
</dbReference>
<gene>
    <name evidence="3" type="primary">gstB_2</name>
    <name evidence="3" type="ORF">CUZ56_02163</name>
</gene>
<dbReference type="EC" id="2.5.1.18" evidence="3"/>
<dbReference type="Proteomes" id="UP000286947">
    <property type="component" value="Unassembled WGS sequence"/>
</dbReference>
<proteinExistence type="predicted"/>
<dbReference type="SUPFAM" id="SSF47616">
    <property type="entry name" value="GST C-terminal domain-like"/>
    <property type="match status" value="1"/>
</dbReference>
<comment type="caution">
    <text evidence="3">The sequence shown here is derived from an EMBL/GenBank/DDBJ whole genome shotgun (WGS) entry which is preliminary data.</text>
</comment>
<dbReference type="InterPro" id="IPR004045">
    <property type="entry name" value="Glutathione_S-Trfase_N"/>
</dbReference>
<dbReference type="InterPro" id="IPR040079">
    <property type="entry name" value="Glutathione_S-Trfase"/>
</dbReference>
<dbReference type="SFLD" id="SFLDG01150">
    <property type="entry name" value="Main.1:_Beta-like"/>
    <property type="match status" value="1"/>
</dbReference>
<organism evidence="3 4">
    <name type="scientific">Saezia sanguinis</name>
    <dbReference type="NCBI Taxonomy" id="1965230"/>
    <lineage>
        <taxon>Bacteria</taxon>
        <taxon>Pseudomonadati</taxon>
        <taxon>Pseudomonadota</taxon>
        <taxon>Betaproteobacteria</taxon>
        <taxon>Burkholderiales</taxon>
        <taxon>Saeziaceae</taxon>
        <taxon>Saezia</taxon>
    </lineage>
</organism>
<dbReference type="NCBIfam" id="NF007831">
    <property type="entry name" value="PRK10542.1"/>
    <property type="match status" value="1"/>
</dbReference>
<dbReference type="SFLD" id="SFLDS00019">
    <property type="entry name" value="Glutathione_Transferase_(cytos"/>
    <property type="match status" value="1"/>
</dbReference>
<dbReference type="PANTHER" id="PTHR44051">
    <property type="entry name" value="GLUTATHIONE S-TRANSFERASE-RELATED"/>
    <property type="match status" value="1"/>
</dbReference>
<reference evidence="3 4" key="1">
    <citation type="submission" date="2018-01" db="EMBL/GenBank/DDBJ databases">
        <title>Saezia sanguinis gen. nov., sp. nov., in the order Burkholderiales isolated from human blood.</title>
        <authorList>
            <person name="Medina-Pascual M.J."/>
            <person name="Valdezate S."/>
            <person name="Monzon S."/>
            <person name="Cuesta I."/>
            <person name="Carrasco G."/>
            <person name="Villalon P."/>
            <person name="Saez-Nieto J.A."/>
        </authorList>
    </citation>
    <scope>NUCLEOTIDE SEQUENCE [LARGE SCALE GENOMIC DNA]</scope>
    <source>
        <strain evidence="3 4">CNM695-12</strain>
    </source>
</reference>
<dbReference type="InterPro" id="IPR004046">
    <property type="entry name" value="GST_C"/>
</dbReference>
<keyword evidence="3" id="KW-0808">Transferase</keyword>
<dbReference type="InterPro" id="IPR036282">
    <property type="entry name" value="Glutathione-S-Trfase_C_sf"/>
</dbReference>
<dbReference type="Pfam" id="PF13409">
    <property type="entry name" value="GST_N_2"/>
    <property type="match status" value="1"/>
</dbReference>